<evidence type="ECO:0000313" key="3">
    <source>
        <dbReference type="Proteomes" id="UP000266861"/>
    </source>
</evidence>
<comment type="caution">
    <text evidence="2">The sequence shown here is derived from an EMBL/GenBank/DDBJ whole genome shotgun (WGS) entry which is preliminary data.</text>
</comment>
<feature type="region of interest" description="Disordered" evidence="1">
    <location>
        <begin position="31"/>
        <end position="70"/>
    </location>
</feature>
<reference evidence="2 3" key="1">
    <citation type="submission" date="2018-08" db="EMBL/GenBank/DDBJ databases">
        <title>Genome and evolution of the arbuscular mycorrhizal fungus Diversispora epigaea (formerly Glomus versiforme) and its bacterial endosymbionts.</title>
        <authorList>
            <person name="Sun X."/>
            <person name="Fei Z."/>
            <person name="Harrison M."/>
        </authorList>
    </citation>
    <scope>NUCLEOTIDE SEQUENCE [LARGE SCALE GENOMIC DNA]</scope>
    <source>
        <strain evidence="2 3">IT104</strain>
    </source>
</reference>
<dbReference type="EMBL" id="PQFF01000115">
    <property type="protein sequence ID" value="RHZ81129.1"/>
    <property type="molecule type" value="Genomic_DNA"/>
</dbReference>
<organism evidence="2 3">
    <name type="scientific">Diversispora epigaea</name>
    <dbReference type="NCBI Taxonomy" id="1348612"/>
    <lineage>
        <taxon>Eukaryota</taxon>
        <taxon>Fungi</taxon>
        <taxon>Fungi incertae sedis</taxon>
        <taxon>Mucoromycota</taxon>
        <taxon>Glomeromycotina</taxon>
        <taxon>Glomeromycetes</taxon>
        <taxon>Diversisporales</taxon>
        <taxon>Diversisporaceae</taxon>
        <taxon>Diversispora</taxon>
    </lineage>
</organism>
<name>A0A397IYM3_9GLOM</name>
<evidence type="ECO:0000313" key="2">
    <source>
        <dbReference type="EMBL" id="RHZ81129.1"/>
    </source>
</evidence>
<proteinExistence type="predicted"/>
<feature type="compositionally biased region" description="Basic and acidic residues" evidence="1">
    <location>
        <begin position="31"/>
        <end position="67"/>
    </location>
</feature>
<protein>
    <submittedName>
        <fullName evidence="2">Uncharacterized protein</fullName>
    </submittedName>
</protein>
<sequence>MLRKISFPARKEKHQEKLLLYITRKITHIHRGEGRRGDSRGDGCGDCHGDGRDNGRNDGRDDGRGDAKGIGSSCVKIIWWWCCCYCW</sequence>
<evidence type="ECO:0000256" key="1">
    <source>
        <dbReference type="SAM" id="MobiDB-lite"/>
    </source>
</evidence>
<accession>A0A397IYM3</accession>
<gene>
    <name evidence="2" type="ORF">Glove_123g166</name>
</gene>
<keyword evidence="3" id="KW-1185">Reference proteome</keyword>
<dbReference type="Proteomes" id="UP000266861">
    <property type="component" value="Unassembled WGS sequence"/>
</dbReference>
<dbReference type="AlphaFoldDB" id="A0A397IYM3"/>